<evidence type="ECO:0000256" key="18">
    <source>
        <dbReference type="ARBA" id="ARBA00032723"/>
    </source>
</evidence>
<dbReference type="GO" id="GO:0008270">
    <property type="term" value="F:zinc ion binding"/>
    <property type="evidence" value="ECO:0007669"/>
    <property type="project" value="UniProtKB-KW"/>
</dbReference>
<dbReference type="SUPFAM" id="SSF57716">
    <property type="entry name" value="Glucocorticoid receptor-like (DNA-binding domain)"/>
    <property type="match status" value="1"/>
</dbReference>
<dbReference type="Pfam" id="PF00105">
    <property type="entry name" value="zf-C4"/>
    <property type="match status" value="1"/>
</dbReference>
<dbReference type="SMART" id="SM00430">
    <property type="entry name" value="HOLI"/>
    <property type="match status" value="1"/>
</dbReference>
<dbReference type="SMART" id="SM00399">
    <property type="entry name" value="ZnF_C4"/>
    <property type="match status" value="1"/>
</dbReference>
<keyword evidence="23" id="KW-1185">Reference proteome</keyword>
<evidence type="ECO:0000313" key="23">
    <source>
        <dbReference type="Proteomes" id="UP000727407"/>
    </source>
</evidence>
<dbReference type="SMR" id="A0A8J4UPK5"/>
<evidence type="ECO:0000256" key="12">
    <source>
        <dbReference type="ARBA" id="ARBA00023054"/>
    </source>
</evidence>
<evidence type="ECO:0000256" key="14">
    <source>
        <dbReference type="ARBA" id="ARBA00023159"/>
    </source>
</evidence>
<dbReference type="FunFam" id="3.30.50.10:FF:000010">
    <property type="entry name" value="Peroxisome proliferator-activated receptor gamma"/>
    <property type="match status" value="1"/>
</dbReference>
<dbReference type="PROSITE" id="PS51030">
    <property type="entry name" value="NUCLEAR_REC_DBD_2"/>
    <property type="match status" value="1"/>
</dbReference>
<dbReference type="Pfam" id="PF24863">
    <property type="entry name" value="zf-CCCH_Mcm10"/>
    <property type="match status" value="1"/>
</dbReference>
<dbReference type="Pfam" id="PF22379">
    <property type="entry name" value="OB_MCM10"/>
    <property type="match status" value="1"/>
</dbReference>
<dbReference type="GO" id="GO:0006974">
    <property type="term" value="P:DNA damage response"/>
    <property type="evidence" value="ECO:0007669"/>
    <property type="project" value="UniProtKB-KW"/>
</dbReference>
<comment type="caution">
    <text evidence="22">The sequence shown here is derived from an EMBL/GenBank/DDBJ whole genome shotgun (WGS) entry which is preliminary data.</text>
</comment>
<dbReference type="InterPro" id="IPR013088">
    <property type="entry name" value="Znf_NHR/GATA"/>
</dbReference>
<feature type="non-terminal residue" evidence="22">
    <location>
        <position position="1"/>
    </location>
</feature>
<dbReference type="InterPro" id="IPR000536">
    <property type="entry name" value="Nucl_hrmn_rcpt_lig-bd"/>
</dbReference>
<evidence type="ECO:0000256" key="17">
    <source>
        <dbReference type="ARBA" id="ARBA00023242"/>
    </source>
</evidence>
<evidence type="ECO:0000256" key="19">
    <source>
        <dbReference type="SAM" id="MobiDB-lite"/>
    </source>
</evidence>
<reference evidence="22" key="1">
    <citation type="submission" date="2020-07" db="EMBL/GenBank/DDBJ databases">
        <title>Clarias magur genome sequencing, assembly and annotation.</title>
        <authorList>
            <person name="Kushwaha B."/>
            <person name="Kumar R."/>
            <person name="Das P."/>
            <person name="Joshi C.G."/>
            <person name="Kumar D."/>
            <person name="Nagpure N.S."/>
            <person name="Pandey M."/>
            <person name="Agarwal S."/>
            <person name="Srivastava S."/>
            <person name="Singh M."/>
            <person name="Sahoo L."/>
            <person name="Jayasankar P."/>
            <person name="Meher P.K."/>
            <person name="Koringa P.G."/>
            <person name="Iquebal M.A."/>
            <person name="Das S.P."/>
            <person name="Bit A."/>
            <person name="Patnaik S."/>
            <person name="Patel N."/>
            <person name="Shah T.M."/>
            <person name="Hinsu A."/>
            <person name="Jena J.K."/>
        </authorList>
    </citation>
    <scope>NUCLEOTIDE SEQUENCE</scope>
    <source>
        <strain evidence="22">CIFAMagur01</strain>
        <tissue evidence="22">Testis</tissue>
    </source>
</reference>
<dbReference type="CDD" id="cd06965">
    <property type="entry name" value="NR_DBD_Ppar"/>
    <property type="match status" value="1"/>
</dbReference>
<evidence type="ECO:0000256" key="7">
    <source>
        <dbReference type="ARBA" id="ARBA00022723"/>
    </source>
</evidence>
<evidence type="ECO:0000313" key="22">
    <source>
        <dbReference type="EMBL" id="KAF5899750.1"/>
    </source>
</evidence>
<evidence type="ECO:0000256" key="10">
    <source>
        <dbReference type="ARBA" id="ARBA00022833"/>
    </source>
</evidence>
<keyword evidence="17" id="KW-0539">Nucleus</keyword>
<evidence type="ECO:0000256" key="11">
    <source>
        <dbReference type="ARBA" id="ARBA00023015"/>
    </source>
</evidence>
<dbReference type="EMBL" id="QNUK01000157">
    <property type="protein sequence ID" value="KAF5899750.1"/>
    <property type="molecule type" value="Genomic_DNA"/>
</dbReference>
<comment type="similarity">
    <text evidence="2">Belongs to the nuclear hormone receptor family. NR1 subfamily.</text>
</comment>
<feature type="region of interest" description="Disordered" evidence="19">
    <location>
        <begin position="1063"/>
        <end position="1107"/>
    </location>
</feature>
<dbReference type="PRINTS" id="PR00398">
    <property type="entry name" value="STRDHORMONER"/>
</dbReference>
<feature type="domain" description="Nuclear receptor" evidence="20">
    <location>
        <begin position="102"/>
        <end position="176"/>
    </location>
</feature>
<dbReference type="SUPFAM" id="SSF48508">
    <property type="entry name" value="Nuclear receptor ligand-binding domain"/>
    <property type="match status" value="1"/>
</dbReference>
<dbReference type="AlphaFoldDB" id="A0A8J4UPK5"/>
<name>A0A8J4UPK5_CLAMG</name>
<evidence type="ECO:0000259" key="20">
    <source>
        <dbReference type="PROSITE" id="PS51030"/>
    </source>
</evidence>
<dbReference type="PRINTS" id="PR01289">
    <property type="entry name" value="PROXISOMPAAR"/>
</dbReference>
<dbReference type="PANTHER" id="PTHR13454:SF11">
    <property type="entry name" value="PROTEIN MCM10 HOMOLOG"/>
    <property type="match status" value="1"/>
</dbReference>
<dbReference type="InterPro" id="IPR040184">
    <property type="entry name" value="Mcm10"/>
</dbReference>
<gene>
    <name evidence="22" type="primary">mcm10</name>
    <name evidence="22" type="ORF">DAT39_010501</name>
</gene>
<dbReference type="GO" id="GO:0003697">
    <property type="term" value="F:single-stranded DNA binding"/>
    <property type="evidence" value="ECO:0007669"/>
    <property type="project" value="InterPro"/>
</dbReference>
<keyword evidence="11" id="KW-0805">Transcription regulation</keyword>
<dbReference type="PROSITE" id="PS00031">
    <property type="entry name" value="NUCLEAR_REC_DBD_1"/>
    <property type="match status" value="1"/>
</dbReference>
<dbReference type="PANTHER" id="PTHR13454">
    <property type="entry name" value="PROTEIN MCM10 HOMOLOG"/>
    <property type="match status" value="1"/>
</dbReference>
<dbReference type="Gene3D" id="1.10.565.10">
    <property type="entry name" value="Retinoid X Receptor"/>
    <property type="match status" value="1"/>
</dbReference>
<dbReference type="InterPro" id="IPR015408">
    <property type="entry name" value="Znf_Mcm10/DnaG"/>
</dbReference>
<organism evidence="22 23">
    <name type="scientific">Clarias magur</name>
    <name type="common">Asian catfish</name>
    <name type="synonym">Macropteronotus magur</name>
    <dbReference type="NCBI Taxonomy" id="1594786"/>
    <lineage>
        <taxon>Eukaryota</taxon>
        <taxon>Metazoa</taxon>
        <taxon>Chordata</taxon>
        <taxon>Craniata</taxon>
        <taxon>Vertebrata</taxon>
        <taxon>Euteleostomi</taxon>
        <taxon>Actinopterygii</taxon>
        <taxon>Neopterygii</taxon>
        <taxon>Teleostei</taxon>
        <taxon>Ostariophysi</taxon>
        <taxon>Siluriformes</taxon>
        <taxon>Clariidae</taxon>
        <taxon>Clarias</taxon>
    </lineage>
</organism>
<keyword evidence="16" id="KW-0675">Receptor</keyword>
<keyword evidence="7" id="KW-0479">Metal-binding</keyword>
<dbReference type="Pfam" id="PF00104">
    <property type="entry name" value="Hormone_recep"/>
    <property type="match status" value="1"/>
</dbReference>
<feature type="compositionally biased region" description="Basic and acidic residues" evidence="19">
    <location>
        <begin position="455"/>
        <end position="486"/>
    </location>
</feature>
<feature type="region of interest" description="Disordered" evidence="19">
    <location>
        <begin position="412"/>
        <end position="640"/>
    </location>
</feature>
<evidence type="ECO:0000256" key="9">
    <source>
        <dbReference type="ARBA" id="ARBA00022771"/>
    </source>
</evidence>
<dbReference type="InterPro" id="IPR003074">
    <property type="entry name" value="1Cnucl_rcpt"/>
</dbReference>
<evidence type="ECO:0000256" key="6">
    <source>
        <dbReference type="ARBA" id="ARBA00022705"/>
    </source>
</evidence>
<feature type="domain" description="NR LBD" evidence="21">
    <location>
        <begin position="241"/>
        <end position="489"/>
    </location>
</feature>
<dbReference type="SMART" id="SM01280">
    <property type="entry name" value="Mcm10"/>
    <property type="match status" value="1"/>
</dbReference>
<dbReference type="Pfam" id="PF09332">
    <property type="entry name" value="Mcm10"/>
    <property type="match status" value="1"/>
</dbReference>
<dbReference type="GO" id="GO:0004879">
    <property type="term" value="F:nuclear receptor activity"/>
    <property type="evidence" value="ECO:0007669"/>
    <property type="project" value="InterPro"/>
</dbReference>
<dbReference type="Gene3D" id="2.40.50.140">
    <property type="entry name" value="Nucleic acid-binding proteins"/>
    <property type="match status" value="1"/>
</dbReference>
<feature type="compositionally biased region" description="Polar residues" evidence="19">
    <location>
        <begin position="502"/>
        <end position="553"/>
    </location>
</feature>
<dbReference type="PROSITE" id="PS51843">
    <property type="entry name" value="NR_LBD"/>
    <property type="match status" value="1"/>
</dbReference>
<evidence type="ECO:0000256" key="2">
    <source>
        <dbReference type="ARBA" id="ARBA00008092"/>
    </source>
</evidence>
<dbReference type="GO" id="GO:0043596">
    <property type="term" value="C:nuclear replication fork"/>
    <property type="evidence" value="ECO:0007669"/>
    <property type="project" value="TreeGrafter"/>
</dbReference>
<evidence type="ECO:0000256" key="15">
    <source>
        <dbReference type="ARBA" id="ARBA00023163"/>
    </source>
</evidence>
<evidence type="ECO:0000256" key="13">
    <source>
        <dbReference type="ARBA" id="ARBA00023125"/>
    </source>
</evidence>
<dbReference type="PRINTS" id="PR00047">
    <property type="entry name" value="STROIDFINGER"/>
</dbReference>
<proteinExistence type="inferred from homology"/>
<dbReference type="Gene3D" id="3.30.50.10">
    <property type="entry name" value="Erythroid Transcription Factor GATA-1, subunit A"/>
    <property type="match status" value="1"/>
</dbReference>
<protein>
    <recommendedName>
        <fullName evidence="5">Peroxisome proliferator-activated receptor alpha</fullName>
    </recommendedName>
    <alternativeName>
        <fullName evidence="18">Nuclear receptor subfamily 1 group C member 1</fullName>
    </alternativeName>
    <alternativeName>
        <fullName evidence="4">Protein MCM10 homolog</fullName>
    </alternativeName>
</protein>
<evidence type="ECO:0000256" key="4">
    <source>
        <dbReference type="ARBA" id="ARBA00017770"/>
    </source>
</evidence>
<sequence length="1235" mass="137696">PMSDPVLAVPWFSTMVDMPNPFSPLDSPLCGELIKEMEELEDISRTFNDDTFNLLHLPDFQESNTSSNSSATLDVLSPASSPSSAVCGAITGQDEINPSPLNLECRVCADRASGFHYGVHACEGCKGFFRRTIRLKLEYDKCVRNCKIQKKNRNKCQYCRFHKCLAVGMSHNAIRFGRMPQSEKQKLRAVLQIPEKEESKTQLDDWKTLASQIHESYLKQFYLNKAKARGFLTGKTNMPPFVIHDLDTLQQAQPALVTQMLSEGMKDFALIVQGQEAEDCLFHCCQYVSVETVTQLTEFAKAVPGFPSLDINDQVTLLKYGVHEAFFALLASCMNKDGMLVARGRGFITREFLKSLRKPFSVMIESKFQFAMRFNALELDDTDLALFVAAIICCGAEDKNLDMLLSLFEESQGDEPENISSNEREDNLDGLFDEDDVDDEDGEGYVEPEEEEEATLEKSSTDAEKEHNRSKEDLEAELKSMQEKMQKLQQQLEASQRCADQVSRTRPTDDNVSSQRQTSINSSPATQQNTKTLTSPQQTSRQIKANQSSSTPQRAAAVISSPQFSAAEKTGKMPNKQRAAHQLKAASPENKNFGGQSVSDKISQPVRSSSTVNTTMKSPPASKSADVAPPVARQATPRASVTQDVTVEKFSGLRLRRPRLSSVEIEHKMANRRMIRLSQLPDRLARENLEDSDWVTFAVVINKITPQSKNNGKTFSIWKLNDLHDLDVTVSLFLFRTVHSDLWKTDTGTVIGILNPNQMKNKDGSSELCLTVDHPQKVLILGEAMDFGTCKAKKKNGDSCTQLVNLYECQYCQYHVKAQYKKMSSKRADLQSSYSGTAPRKGRGRGSLRERLCQSDFHYGGLSSLACAPSTTAPQPKKQPSIQAVLASIPNKNLAINSGEVTGCSDDFRSLMTMPTPGALNIKRHLGQPKTKDLAGSAVQSISAAELLKQQKALHQQRFQARQKRAEDIQKRVLQNTGGAVIPARPSINGALPKAASEVPKGLPPPKPALYTPPIPTLGRGFTEGEDILLDISPPPCKKSISAAKLAAVKKLHAKGVALVKDDPNAVKRKRPSSSDITARVERSLVSPEGENGAEQEAEEPAQKKRREQLDYIQSEEFQRILNAKSANSWIMGEVEEKVMQDYFEPLVQKEKLEEKMKSIREMKCRAVTCKTCKYTHFKPAERCVEEKHDYHWHDAVKRFFKCPCGQRKISLSRFPTTACSNCGVFKWERDGMLK</sequence>
<keyword evidence="12" id="KW-0175">Coiled coil</keyword>
<dbReference type="InterPro" id="IPR001628">
    <property type="entry name" value="Znf_hrmn_rcpt"/>
</dbReference>
<evidence type="ECO:0000259" key="21">
    <source>
        <dbReference type="PROSITE" id="PS51843"/>
    </source>
</evidence>
<keyword evidence="6" id="KW-0235">DNA replication</keyword>
<keyword evidence="9" id="KW-0863">Zinc-finger</keyword>
<evidence type="ECO:0000256" key="16">
    <source>
        <dbReference type="ARBA" id="ARBA00023170"/>
    </source>
</evidence>
<keyword evidence="10" id="KW-0862">Zinc</keyword>
<dbReference type="InterPro" id="IPR001723">
    <property type="entry name" value="Nuclear_hrmn_rcpt"/>
</dbReference>
<evidence type="ECO:0000256" key="5">
    <source>
        <dbReference type="ARBA" id="ARBA00019236"/>
    </source>
</evidence>
<dbReference type="GO" id="GO:0003688">
    <property type="term" value="F:DNA replication origin binding"/>
    <property type="evidence" value="ECO:0007669"/>
    <property type="project" value="TreeGrafter"/>
</dbReference>
<dbReference type="InterPro" id="IPR003076">
    <property type="entry name" value="PPAR-alpha"/>
</dbReference>
<comment type="subcellular location">
    <subcellularLocation>
        <location evidence="1">Nucleus</location>
    </subcellularLocation>
</comment>
<dbReference type="InterPro" id="IPR015411">
    <property type="entry name" value="Rep_factor_Mcm10_C"/>
</dbReference>
<evidence type="ECO:0000256" key="8">
    <source>
        <dbReference type="ARBA" id="ARBA00022763"/>
    </source>
</evidence>
<keyword evidence="13" id="KW-0238">DNA-binding</keyword>
<feature type="compositionally biased region" description="Acidic residues" evidence="19">
    <location>
        <begin position="428"/>
        <end position="454"/>
    </location>
</feature>
<dbReference type="GO" id="GO:0006270">
    <property type="term" value="P:DNA replication initiation"/>
    <property type="evidence" value="ECO:0007669"/>
    <property type="project" value="InterPro"/>
</dbReference>
<keyword evidence="14" id="KW-0010">Activator</keyword>
<dbReference type="FunFam" id="2.40.50.140:FF:000167">
    <property type="entry name" value="Minichromosome maintenance 10 replication initiation factor"/>
    <property type="match status" value="1"/>
</dbReference>
<dbReference type="PRINTS" id="PR01288">
    <property type="entry name" value="PROXISOMEPAR"/>
</dbReference>
<feature type="non-terminal residue" evidence="22">
    <location>
        <position position="1235"/>
    </location>
</feature>
<dbReference type="InterPro" id="IPR055065">
    <property type="entry name" value="OB_MCM10"/>
</dbReference>
<dbReference type="InterPro" id="IPR056791">
    <property type="entry name" value="Znf_Mcm10_C"/>
</dbReference>
<dbReference type="InterPro" id="IPR035500">
    <property type="entry name" value="NHR-like_dom_sf"/>
</dbReference>
<dbReference type="InterPro" id="IPR012340">
    <property type="entry name" value="NA-bd_OB-fold"/>
</dbReference>
<dbReference type="OrthoDB" id="273123at2759"/>
<evidence type="ECO:0000256" key="3">
    <source>
        <dbReference type="ARBA" id="ARBA00009679"/>
    </source>
</evidence>
<dbReference type="Proteomes" id="UP000727407">
    <property type="component" value="Unassembled WGS sequence"/>
</dbReference>
<dbReference type="Pfam" id="PF09329">
    <property type="entry name" value="zf-primase"/>
    <property type="match status" value="1"/>
</dbReference>
<keyword evidence="8" id="KW-0227">DNA damage</keyword>
<feature type="compositionally biased region" description="Polar residues" evidence="19">
    <location>
        <begin position="589"/>
        <end position="617"/>
    </location>
</feature>
<evidence type="ECO:0000256" key="1">
    <source>
        <dbReference type="ARBA" id="ARBA00004123"/>
    </source>
</evidence>
<comment type="similarity">
    <text evidence="3">Belongs to the MCM10 family.</text>
</comment>
<accession>A0A8J4UPK5</accession>
<keyword evidence="15" id="KW-0804">Transcription</keyword>